<sequence>MKSKYILQTAVIGLKTNKSRSALTILGIVIGITSIILMVSIGDGAEQLILGEIAGLGAETIVVRPGREPSGPTDLTETLFSDSLKERDVTALLRKENVPDLVDIMPVLAVPGTISFEGETYRGQILGGSAEFFAKTFDIYPFEGVVFDEQDIRTRASVAVIGSKVRNEFFGDGDALGKQISIRGRKFRVVGIFPAKGQVAFLNINDMVVVPYTTAQTYLLGINHFHEFIIKTTNPDAVAHSVEDIERTLRISHNITDPDKDDFYVETQQGLVEQIGTILGALTIFLSSVVAIALVVGGVGVMNIMLVSVTERTREIGLRKALGATNEDILRQFLLEAIILTGIGGLVGIFLGAFFAFLASVVLTTYAELAWAFTFSVPAALLGLSVSALVGLVFGIYPARKAARKSPIEALRYE</sequence>
<dbReference type="Pfam" id="PF12704">
    <property type="entry name" value="MacB_PCD"/>
    <property type="match status" value="1"/>
</dbReference>
<accession>A0A2M8KWS9</accession>
<dbReference type="AlphaFoldDB" id="A0A2M8KWS9"/>
<dbReference type="InterPro" id="IPR050250">
    <property type="entry name" value="Macrolide_Exporter_MacB"/>
</dbReference>
<feature type="domain" description="MacB-like periplasmic core" evidence="9">
    <location>
        <begin position="21"/>
        <end position="246"/>
    </location>
</feature>
<feature type="transmembrane region" description="Helical" evidence="7">
    <location>
        <begin position="369"/>
        <end position="397"/>
    </location>
</feature>
<feature type="domain" description="ABC3 transporter permease C-terminal" evidence="8">
    <location>
        <begin position="288"/>
        <end position="407"/>
    </location>
</feature>
<comment type="caution">
    <text evidence="10">The sequence shown here is derived from an EMBL/GenBank/DDBJ whole genome shotgun (WGS) entry which is preliminary data.</text>
</comment>
<name>A0A2M8KWS9_9BACT</name>
<keyword evidence="3 7" id="KW-0812">Transmembrane</keyword>
<dbReference type="Proteomes" id="UP000229098">
    <property type="component" value="Unassembled WGS sequence"/>
</dbReference>
<proteinExistence type="inferred from homology"/>
<dbReference type="EMBL" id="PFEF01000006">
    <property type="protein sequence ID" value="PJE64342.1"/>
    <property type="molecule type" value="Genomic_DNA"/>
</dbReference>
<dbReference type="PANTHER" id="PTHR30572">
    <property type="entry name" value="MEMBRANE COMPONENT OF TRANSPORTER-RELATED"/>
    <property type="match status" value="1"/>
</dbReference>
<keyword evidence="4 7" id="KW-1133">Transmembrane helix</keyword>
<comment type="similarity">
    <text evidence="6">Belongs to the ABC-4 integral membrane protein family.</text>
</comment>
<evidence type="ECO:0000313" key="10">
    <source>
        <dbReference type="EMBL" id="PJE64342.1"/>
    </source>
</evidence>
<evidence type="ECO:0000313" key="11">
    <source>
        <dbReference type="Proteomes" id="UP000229098"/>
    </source>
</evidence>
<keyword evidence="5 7" id="KW-0472">Membrane</keyword>
<reference evidence="11" key="1">
    <citation type="submission" date="2017-09" db="EMBL/GenBank/DDBJ databases">
        <title>Depth-based differentiation of microbial function through sediment-hosted aquifers and enrichment of novel symbionts in the deep terrestrial subsurface.</title>
        <authorList>
            <person name="Probst A.J."/>
            <person name="Ladd B."/>
            <person name="Jarett J.K."/>
            <person name="Geller-Mcgrath D.E."/>
            <person name="Sieber C.M.K."/>
            <person name="Emerson J.B."/>
            <person name="Anantharaman K."/>
            <person name="Thomas B.C."/>
            <person name="Malmstrom R."/>
            <person name="Stieglmeier M."/>
            <person name="Klingl A."/>
            <person name="Woyke T."/>
            <person name="Ryan C.M."/>
            <person name="Banfield J.F."/>
        </authorList>
    </citation>
    <scope>NUCLEOTIDE SEQUENCE [LARGE SCALE GENOMIC DNA]</scope>
</reference>
<gene>
    <name evidence="10" type="ORF">COU90_02730</name>
</gene>
<organism evidence="10 11">
    <name type="scientific">Candidatus Ryanbacteria bacterium CG10_big_fil_rev_8_21_14_0_10_43_42</name>
    <dbReference type="NCBI Taxonomy" id="1974864"/>
    <lineage>
        <taxon>Bacteria</taxon>
        <taxon>Candidatus Ryaniibacteriota</taxon>
    </lineage>
</organism>
<evidence type="ECO:0000259" key="9">
    <source>
        <dbReference type="Pfam" id="PF12704"/>
    </source>
</evidence>
<feature type="transmembrane region" description="Helical" evidence="7">
    <location>
        <begin position="21"/>
        <end position="41"/>
    </location>
</feature>
<dbReference type="InterPro" id="IPR003838">
    <property type="entry name" value="ABC3_permease_C"/>
</dbReference>
<evidence type="ECO:0000259" key="8">
    <source>
        <dbReference type="Pfam" id="PF02687"/>
    </source>
</evidence>
<evidence type="ECO:0000256" key="7">
    <source>
        <dbReference type="SAM" id="Phobius"/>
    </source>
</evidence>
<dbReference type="InterPro" id="IPR025857">
    <property type="entry name" value="MacB_PCD"/>
</dbReference>
<evidence type="ECO:0000256" key="2">
    <source>
        <dbReference type="ARBA" id="ARBA00022475"/>
    </source>
</evidence>
<evidence type="ECO:0000256" key="4">
    <source>
        <dbReference type="ARBA" id="ARBA00022989"/>
    </source>
</evidence>
<dbReference type="PANTHER" id="PTHR30572:SF4">
    <property type="entry name" value="ABC TRANSPORTER PERMEASE YTRF"/>
    <property type="match status" value="1"/>
</dbReference>
<feature type="transmembrane region" description="Helical" evidence="7">
    <location>
        <begin position="278"/>
        <end position="309"/>
    </location>
</feature>
<evidence type="ECO:0000256" key="6">
    <source>
        <dbReference type="ARBA" id="ARBA00038076"/>
    </source>
</evidence>
<dbReference type="GO" id="GO:0005886">
    <property type="term" value="C:plasma membrane"/>
    <property type="evidence" value="ECO:0007669"/>
    <property type="project" value="UniProtKB-SubCell"/>
</dbReference>
<comment type="subcellular location">
    <subcellularLocation>
        <location evidence="1">Cell membrane</location>
        <topology evidence="1">Multi-pass membrane protein</topology>
    </subcellularLocation>
</comment>
<keyword evidence="2" id="KW-1003">Cell membrane</keyword>
<dbReference type="GO" id="GO:0022857">
    <property type="term" value="F:transmembrane transporter activity"/>
    <property type="evidence" value="ECO:0007669"/>
    <property type="project" value="TreeGrafter"/>
</dbReference>
<evidence type="ECO:0000256" key="3">
    <source>
        <dbReference type="ARBA" id="ARBA00022692"/>
    </source>
</evidence>
<protein>
    <submittedName>
        <fullName evidence="10">ABC transporter permease</fullName>
    </submittedName>
</protein>
<evidence type="ECO:0000256" key="1">
    <source>
        <dbReference type="ARBA" id="ARBA00004651"/>
    </source>
</evidence>
<evidence type="ECO:0000256" key="5">
    <source>
        <dbReference type="ARBA" id="ARBA00023136"/>
    </source>
</evidence>
<feature type="transmembrane region" description="Helical" evidence="7">
    <location>
        <begin position="337"/>
        <end position="363"/>
    </location>
</feature>
<dbReference type="Pfam" id="PF02687">
    <property type="entry name" value="FtsX"/>
    <property type="match status" value="1"/>
</dbReference>